<dbReference type="GO" id="GO:0043022">
    <property type="term" value="F:ribosome binding"/>
    <property type="evidence" value="ECO:0007669"/>
    <property type="project" value="TreeGrafter"/>
</dbReference>
<evidence type="ECO:0000256" key="1">
    <source>
        <dbReference type="ARBA" id="ARBA00000971"/>
    </source>
</evidence>
<dbReference type="SUPFAM" id="SSF102735">
    <property type="entry name" value="Trigger factor ribosome-binding domain"/>
    <property type="match status" value="1"/>
</dbReference>
<evidence type="ECO:0000256" key="6">
    <source>
        <dbReference type="ARBA" id="ARBA00023235"/>
    </source>
</evidence>
<evidence type="ECO:0000313" key="8">
    <source>
        <dbReference type="EMBL" id="KAI5390354.1"/>
    </source>
</evidence>
<evidence type="ECO:0000256" key="3">
    <source>
        <dbReference type="ARBA" id="ARBA00013194"/>
    </source>
</evidence>
<dbReference type="EMBL" id="JAMSHJ010000007">
    <property type="protein sequence ID" value="KAI5390354.1"/>
    <property type="molecule type" value="Genomic_DNA"/>
</dbReference>
<keyword evidence="9" id="KW-1185">Reference proteome</keyword>
<dbReference type="InterPro" id="IPR036611">
    <property type="entry name" value="Trigger_fac_ribosome-bd_sf"/>
</dbReference>
<gene>
    <name evidence="8" type="ORF">KIW84_075608</name>
</gene>
<keyword evidence="4" id="KW-0697">Rotamase</keyword>
<comment type="function">
    <text evidence="7">Involved in protein export. Acts as a chaperone by maintaining the newly synthesized protein in an open conformation. Functions as a peptidyl-prolyl cis-trans isomerase.</text>
</comment>
<dbReference type="PANTHER" id="PTHR30560">
    <property type="entry name" value="TRIGGER FACTOR CHAPERONE AND PEPTIDYL-PROLYL CIS/TRANS ISOMERASE"/>
    <property type="match status" value="1"/>
</dbReference>
<comment type="catalytic activity">
    <reaction evidence="1">
        <text>[protein]-peptidylproline (omega=180) = [protein]-peptidylproline (omega=0)</text>
        <dbReference type="Rhea" id="RHEA:16237"/>
        <dbReference type="Rhea" id="RHEA-COMP:10747"/>
        <dbReference type="Rhea" id="RHEA-COMP:10748"/>
        <dbReference type="ChEBI" id="CHEBI:83833"/>
        <dbReference type="ChEBI" id="CHEBI:83834"/>
        <dbReference type="EC" id="5.2.1.8"/>
    </reaction>
</comment>
<dbReference type="InterPro" id="IPR005215">
    <property type="entry name" value="Trig_fac"/>
</dbReference>
<protein>
    <recommendedName>
        <fullName evidence="3">peptidylprolyl isomerase</fullName>
        <ecNumber evidence="3">5.2.1.8</ecNumber>
    </recommendedName>
</protein>
<comment type="similarity">
    <text evidence="2">Belongs to the FKBP-type PPIase family. Tig subfamily.</text>
</comment>
<keyword evidence="5" id="KW-0143">Chaperone</keyword>
<evidence type="ECO:0000313" key="9">
    <source>
        <dbReference type="Proteomes" id="UP001058974"/>
    </source>
</evidence>
<keyword evidence="6" id="KW-0413">Isomerase</keyword>
<accession>A0A9D5A039</accession>
<evidence type="ECO:0000256" key="2">
    <source>
        <dbReference type="ARBA" id="ARBA00005464"/>
    </source>
</evidence>
<dbReference type="GO" id="GO:0015031">
    <property type="term" value="P:protein transport"/>
    <property type="evidence" value="ECO:0007669"/>
    <property type="project" value="InterPro"/>
</dbReference>
<sequence length="211" mass="23199">MMIGASNSITLTGIASFTSPNFYANLAAPNSIPKPATFSLSLSPWRTTTSLRILSTPISAVNSGLEASITDSNDISVFLTDATVLVQEPRDEDKIQLRVNLNGDQTQKVFDRILVNLGRKAPPVPGFRMRKGGKSSKIPKSFLLEMLGEDRVTKFAIQEILNCTMAEYVKKENLDAEDKKVSTIQTVQELKKSFRAGKEFGFDVIIEPKNA</sequence>
<dbReference type="GO" id="GO:0051083">
    <property type="term" value="P:'de novo' cotranslational protein folding"/>
    <property type="evidence" value="ECO:0007669"/>
    <property type="project" value="TreeGrafter"/>
</dbReference>
<comment type="caution">
    <text evidence="8">The sequence shown here is derived from an EMBL/GenBank/DDBJ whole genome shotgun (WGS) entry which is preliminary data.</text>
</comment>
<evidence type="ECO:0000256" key="4">
    <source>
        <dbReference type="ARBA" id="ARBA00023110"/>
    </source>
</evidence>
<organism evidence="8 9">
    <name type="scientific">Pisum sativum</name>
    <name type="common">Garden pea</name>
    <name type="synonym">Lathyrus oleraceus</name>
    <dbReference type="NCBI Taxonomy" id="3888"/>
    <lineage>
        <taxon>Eukaryota</taxon>
        <taxon>Viridiplantae</taxon>
        <taxon>Streptophyta</taxon>
        <taxon>Embryophyta</taxon>
        <taxon>Tracheophyta</taxon>
        <taxon>Spermatophyta</taxon>
        <taxon>Magnoliopsida</taxon>
        <taxon>eudicotyledons</taxon>
        <taxon>Gunneridae</taxon>
        <taxon>Pentapetalae</taxon>
        <taxon>rosids</taxon>
        <taxon>fabids</taxon>
        <taxon>Fabales</taxon>
        <taxon>Fabaceae</taxon>
        <taxon>Papilionoideae</taxon>
        <taxon>50 kb inversion clade</taxon>
        <taxon>NPAAA clade</taxon>
        <taxon>Hologalegina</taxon>
        <taxon>IRL clade</taxon>
        <taxon>Fabeae</taxon>
        <taxon>Lathyrus</taxon>
    </lineage>
</organism>
<evidence type="ECO:0000256" key="5">
    <source>
        <dbReference type="ARBA" id="ARBA00023186"/>
    </source>
</evidence>
<dbReference type="Proteomes" id="UP001058974">
    <property type="component" value="Chromosome 7"/>
</dbReference>
<dbReference type="GO" id="GO:0044183">
    <property type="term" value="F:protein folding chaperone"/>
    <property type="evidence" value="ECO:0007669"/>
    <property type="project" value="TreeGrafter"/>
</dbReference>
<dbReference type="GO" id="GO:0003755">
    <property type="term" value="F:peptidyl-prolyl cis-trans isomerase activity"/>
    <property type="evidence" value="ECO:0007669"/>
    <property type="project" value="UniProtKB-KW"/>
</dbReference>
<dbReference type="Gene3D" id="3.30.70.1050">
    <property type="entry name" value="Trigger factor ribosome-binding domain"/>
    <property type="match status" value="1"/>
</dbReference>
<proteinExistence type="inferred from homology"/>
<dbReference type="GO" id="GO:0043335">
    <property type="term" value="P:protein unfolding"/>
    <property type="evidence" value="ECO:0007669"/>
    <property type="project" value="TreeGrafter"/>
</dbReference>
<reference evidence="8 9" key="1">
    <citation type="journal article" date="2022" name="Nat. Genet.">
        <title>Improved pea reference genome and pan-genome highlight genomic features and evolutionary characteristics.</title>
        <authorList>
            <person name="Yang T."/>
            <person name="Liu R."/>
            <person name="Luo Y."/>
            <person name="Hu S."/>
            <person name="Wang D."/>
            <person name="Wang C."/>
            <person name="Pandey M.K."/>
            <person name="Ge S."/>
            <person name="Xu Q."/>
            <person name="Li N."/>
            <person name="Li G."/>
            <person name="Huang Y."/>
            <person name="Saxena R.K."/>
            <person name="Ji Y."/>
            <person name="Li M."/>
            <person name="Yan X."/>
            <person name="He Y."/>
            <person name="Liu Y."/>
            <person name="Wang X."/>
            <person name="Xiang C."/>
            <person name="Varshney R.K."/>
            <person name="Ding H."/>
            <person name="Gao S."/>
            <person name="Zong X."/>
        </authorList>
    </citation>
    <scope>NUCLEOTIDE SEQUENCE [LARGE SCALE GENOMIC DNA]</scope>
    <source>
        <strain evidence="8 9">cv. Zhongwan 6</strain>
    </source>
</reference>
<dbReference type="PANTHER" id="PTHR30560:SF4">
    <property type="entry name" value="OS01G0894700 PROTEIN"/>
    <property type="match status" value="1"/>
</dbReference>
<name>A0A9D5A039_PEA</name>
<dbReference type="FunFam" id="3.30.70.1050:FF:000004">
    <property type="entry name" value="Trigger factor"/>
    <property type="match status" value="1"/>
</dbReference>
<dbReference type="OrthoDB" id="1918792at2759"/>
<dbReference type="Gramene" id="Psat07G0560800-T1">
    <property type="protein sequence ID" value="KAI5390354.1"/>
    <property type="gene ID" value="KIW84_075608"/>
</dbReference>
<dbReference type="EC" id="5.2.1.8" evidence="3"/>
<dbReference type="AlphaFoldDB" id="A0A9D5A039"/>
<dbReference type="Gramene" id="PSAT_LOCUS30024_t1">
    <property type="protein sequence ID" value="CAL5211611.1"/>
    <property type="gene ID" value="PSAT_LOCUS30024"/>
</dbReference>
<evidence type="ECO:0000256" key="7">
    <source>
        <dbReference type="ARBA" id="ARBA00024849"/>
    </source>
</evidence>